<gene>
    <name evidence="1" type="ORF">Hypma_016499</name>
</gene>
<comment type="caution">
    <text evidence="1">The sequence shown here is derived from an EMBL/GenBank/DDBJ whole genome shotgun (WGS) entry which is preliminary data.</text>
</comment>
<proteinExistence type="predicted"/>
<evidence type="ECO:0000313" key="1">
    <source>
        <dbReference type="EMBL" id="RDB14655.1"/>
    </source>
</evidence>
<dbReference type="STRING" id="39966.A0A369J2N9"/>
<dbReference type="OrthoDB" id="2269034at2759"/>
<sequence>MTGSLMVTIIDIGNKRPDSIYSHLLDLLTLPHFERFESAFIVPSLLMPQMANLHRNLHPKKGLQTLKLRLHDFVKALRTPRARKSQEIKNPFGVQGYFSGREVTNTTHSCSYIDSLPPELLSEVFFYCFTERHPSPRPHDAPMLLCQICHHWRQVALSLPALWCKFRISWNDMGALSIYQLWLDRSGIQPLSFFLVLLDGEEVAMQLLLAHRRRWKNVCLALHPRLWELFLDICAEDVPLLKSIGLLEMPTEHTLQIASLSNSFPSLRQLLWISPSADALINFSWPRLTHLGFISPLSYSHIATLESRFSLLEHAEFYFIRSDDLAIPVITLPRLRSLQLHASDSGAILESLVLPSLRSLKMNPPQDIHALRRFDGRSSCKLDYLEFQELDPRTYPGSPGLGEEAALVLLHFPCLQSIQSLDLRLAPGVSDRVARFLTWDPMSTDSAMGSAFPYLTHLALRVTNATDGTFSNMVASRWRTDCARSAPPASLERVVLEYQEHRRGFNMVEVGGSGTDDGSGREDSDSSFSVDDRYHVDFGCFDSLLGQELHISWSYHRKEFGYMPRPSHTPDNFFSDWF</sequence>
<organism evidence="1 2">
    <name type="scientific">Hypsizygus marmoreus</name>
    <name type="common">White beech mushroom</name>
    <name type="synonym">Agaricus marmoreus</name>
    <dbReference type="NCBI Taxonomy" id="39966"/>
    <lineage>
        <taxon>Eukaryota</taxon>
        <taxon>Fungi</taxon>
        <taxon>Dikarya</taxon>
        <taxon>Basidiomycota</taxon>
        <taxon>Agaricomycotina</taxon>
        <taxon>Agaricomycetes</taxon>
        <taxon>Agaricomycetidae</taxon>
        <taxon>Agaricales</taxon>
        <taxon>Tricholomatineae</taxon>
        <taxon>Lyophyllaceae</taxon>
        <taxon>Hypsizygus</taxon>
    </lineage>
</organism>
<dbReference type="SUPFAM" id="SSF81383">
    <property type="entry name" value="F-box domain"/>
    <property type="match status" value="1"/>
</dbReference>
<name>A0A369J2N9_HYPMA</name>
<evidence type="ECO:0008006" key="3">
    <source>
        <dbReference type="Google" id="ProtNLM"/>
    </source>
</evidence>
<accession>A0A369J2N9</accession>
<dbReference type="InterPro" id="IPR032675">
    <property type="entry name" value="LRR_dom_sf"/>
</dbReference>
<keyword evidence="2" id="KW-1185">Reference proteome</keyword>
<dbReference type="Gene3D" id="3.80.10.10">
    <property type="entry name" value="Ribonuclease Inhibitor"/>
    <property type="match status" value="1"/>
</dbReference>
<dbReference type="AlphaFoldDB" id="A0A369J2N9"/>
<dbReference type="Proteomes" id="UP000076154">
    <property type="component" value="Unassembled WGS sequence"/>
</dbReference>
<dbReference type="InterPro" id="IPR036047">
    <property type="entry name" value="F-box-like_dom_sf"/>
</dbReference>
<dbReference type="EMBL" id="LUEZ02000096">
    <property type="protein sequence ID" value="RDB14655.1"/>
    <property type="molecule type" value="Genomic_DNA"/>
</dbReference>
<protein>
    <recommendedName>
        <fullName evidence="3">F-box domain-containing protein</fullName>
    </recommendedName>
</protein>
<dbReference type="InParanoid" id="A0A369J2N9"/>
<evidence type="ECO:0000313" key="2">
    <source>
        <dbReference type="Proteomes" id="UP000076154"/>
    </source>
</evidence>
<reference evidence="1" key="1">
    <citation type="submission" date="2018-04" db="EMBL/GenBank/DDBJ databases">
        <title>Whole genome sequencing of Hypsizygus marmoreus.</title>
        <authorList>
            <person name="Choi I.-G."/>
            <person name="Min B."/>
            <person name="Kim J.-G."/>
            <person name="Kim S."/>
            <person name="Oh Y.-L."/>
            <person name="Kong W.-S."/>
            <person name="Park H."/>
            <person name="Jeong J."/>
            <person name="Song E.-S."/>
        </authorList>
    </citation>
    <scope>NUCLEOTIDE SEQUENCE [LARGE SCALE GENOMIC DNA]</scope>
    <source>
        <strain evidence="1">51987-8</strain>
    </source>
</reference>